<sequence length="75" mass="8385">MKRVSHALKFREIINPKLPFIFTLSISSTVNLKNSLLHLVDSPPAATVATPQIPEIFNGKYPSLHYHISFSLLLA</sequence>
<dbReference type="EMBL" id="JAUHHV010000001">
    <property type="protein sequence ID" value="KAK1435227.1"/>
    <property type="molecule type" value="Genomic_DNA"/>
</dbReference>
<proteinExistence type="predicted"/>
<reference evidence="1" key="1">
    <citation type="journal article" date="2023" name="bioRxiv">
        <title>Improved chromosome-level genome assembly for marigold (Tagetes erecta).</title>
        <authorList>
            <person name="Jiang F."/>
            <person name="Yuan L."/>
            <person name="Wang S."/>
            <person name="Wang H."/>
            <person name="Xu D."/>
            <person name="Wang A."/>
            <person name="Fan W."/>
        </authorList>
    </citation>
    <scope>NUCLEOTIDE SEQUENCE</scope>
    <source>
        <strain evidence="1">WSJ</strain>
        <tissue evidence="1">Leaf</tissue>
    </source>
</reference>
<protein>
    <submittedName>
        <fullName evidence="1">Uncharacterized protein</fullName>
    </submittedName>
</protein>
<organism evidence="1 2">
    <name type="scientific">Tagetes erecta</name>
    <name type="common">African marigold</name>
    <dbReference type="NCBI Taxonomy" id="13708"/>
    <lineage>
        <taxon>Eukaryota</taxon>
        <taxon>Viridiplantae</taxon>
        <taxon>Streptophyta</taxon>
        <taxon>Embryophyta</taxon>
        <taxon>Tracheophyta</taxon>
        <taxon>Spermatophyta</taxon>
        <taxon>Magnoliopsida</taxon>
        <taxon>eudicotyledons</taxon>
        <taxon>Gunneridae</taxon>
        <taxon>Pentapetalae</taxon>
        <taxon>asterids</taxon>
        <taxon>campanulids</taxon>
        <taxon>Asterales</taxon>
        <taxon>Asteraceae</taxon>
        <taxon>Asteroideae</taxon>
        <taxon>Heliantheae alliance</taxon>
        <taxon>Tageteae</taxon>
        <taxon>Tagetes</taxon>
    </lineage>
</organism>
<dbReference type="Proteomes" id="UP001229421">
    <property type="component" value="Unassembled WGS sequence"/>
</dbReference>
<evidence type="ECO:0000313" key="2">
    <source>
        <dbReference type="Proteomes" id="UP001229421"/>
    </source>
</evidence>
<name>A0AAD8P7Q7_TARER</name>
<keyword evidence="2" id="KW-1185">Reference proteome</keyword>
<comment type="caution">
    <text evidence="1">The sequence shown here is derived from an EMBL/GenBank/DDBJ whole genome shotgun (WGS) entry which is preliminary data.</text>
</comment>
<dbReference type="AlphaFoldDB" id="A0AAD8P7Q7"/>
<accession>A0AAD8P7Q7</accession>
<evidence type="ECO:0000313" key="1">
    <source>
        <dbReference type="EMBL" id="KAK1435227.1"/>
    </source>
</evidence>
<gene>
    <name evidence="1" type="ORF">QVD17_00988</name>
</gene>